<proteinExistence type="predicted"/>
<dbReference type="InterPro" id="IPR010865">
    <property type="entry name" value="DUF1499"/>
</dbReference>
<keyword evidence="3" id="KW-1185">Reference proteome</keyword>
<dbReference type="EMBL" id="PIQC01000007">
    <property type="protein sequence ID" value="RUO67127.1"/>
    <property type="molecule type" value="Genomic_DNA"/>
</dbReference>
<sequence length="240" mass="26169">MKALHGLFIILGFLSVLLLAVAGPLYKSGTAELGTAFLLLRWAAYIGAAAFVLNIIWYLIRRPQGLVAGLSGLAIIAGGFAFYMPFSQYLKAQNVPAIHDISTDTQNPPEFIAIAPLRADASNPVEYAGEDTAKQQRKAYPELTTFESLESPDELFSAALVAVDKMGWELVESSETEGRIEATATTTWFGFKDDVVIRVRGTADGSALDIRSKSRVGRSDVGKNAERIREFLSLLKPELR</sequence>
<dbReference type="RefSeq" id="WP_126782616.1">
    <property type="nucleotide sequence ID" value="NZ_PIQC01000007.1"/>
</dbReference>
<comment type="caution">
    <text evidence="2">The sequence shown here is derived from an EMBL/GenBank/DDBJ whole genome shotgun (WGS) entry which is preliminary data.</text>
</comment>
<keyword evidence="1" id="KW-1133">Transmembrane helix</keyword>
<keyword evidence="1" id="KW-0812">Transmembrane</keyword>
<dbReference type="Pfam" id="PF07386">
    <property type="entry name" value="DUF1499"/>
    <property type="match status" value="1"/>
</dbReference>
<dbReference type="Proteomes" id="UP000288058">
    <property type="component" value="Unassembled WGS sequence"/>
</dbReference>
<name>A0A432YUZ0_9GAMM</name>
<accession>A0A432YUZ0</accession>
<organism evidence="2 3">
    <name type="scientific">Idiomarina ramblicola</name>
    <dbReference type="NCBI Taxonomy" id="263724"/>
    <lineage>
        <taxon>Bacteria</taxon>
        <taxon>Pseudomonadati</taxon>
        <taxon>Pseudomonadota</taxon>
        <taxon>Gammaproteobacteria</taxon>
        <taxon>Alteromonadales</taxon>
        <taxon>Idiomarinaceae</taxon>
        <taxon>Idiomarina</taxon>
    </lineage>
</organism>
<dbReference type="AlphaFoldDB" id="A0A432YUZ0"/>
<dbReference type="OrthoDB" id="1523552at2"/>
<feature type="transmembrane region" description="Helical" evidence="1">
    <location>
        <begin position="66"/>
        <end position="86"/>
    </location>
</feature>
<keyword evidence="1" id="KW-0472">Membrane</keyword>
<gene>
    <name evidence="2" type="ORF">CWI78_09725</name>
</gene>
<feature type="transmembrane region" description="Helical" evidence="1">
    <location>
        <begin position="38"/>
        <end position="59"/>
    </location>
</feature>
<evidence type="ECO:0000313" key="2">
    <source>
        <dbReference type="EMBL" id="RUO67127.1"/>
    </source>
</evidence>
<evidence type="ECO:0000313" key="3">
    <source>
        <dbReference type="Proteomes" id="UP000288058"/>
    </source>
</evidence>
<reference evidence="3" key="1">
    <citation type="journal article" date="2018" name="Front. Microbiol.">
        <title>Genome-Based Analysis Reveals the Taxonomy and Diversity of the Family Idiomarinaceae.</title>
        <authorList>
            <person name="Liu Y."/>
            <person name="Lai Q."/>
            <person name="Shao Z."/>
        </authorList>
    </citation>
    <scope>NUCLEOTIDE SEQUENCE [LARGE SCALE GENOMIC DNA]</scope>
    <source>
        <strain evidence="3">R22</strain>
    </source>
</reference>
<evidence type="ECO:0000256" key="1">
    <source>
        <dbReference type="SAM" id="Phobius"/>
    </source>
</evidence>
<protein>
    <submittedName>
        <fullName evidence="2">DUF1499 domain-containing protein</fullName>
    </submittedName>
</protein>